<comment type="similarity">
    <text evidence="2">Belongs to the COG7 family.</text>
</comment>
<dbReference type="GO" id="GO:0000139">
    <property type="term" value="C:Golgi membrane"/>
    <property type="evidence" value="ECO:0007669"/>
    <property type="project" value="UniProtKB-SubCell"/>
</dbReference>
<evidence type="ECO:0000256" key="8">
    <source>
        <dbReference type="ARBA" id="ARBA00031345"/>
    </source>
</evidence>
<feature type="compositionally biased region" description="Polar residues" evidence="9">
    <location>
        <begin position="138"/>
        <end position="152"/>
    </location>
</feature>
<evidence type="ECO:0000256" key="3">
    <source>
        <dbReference type="ARBA" id="ARBA00020984"/>
    </source>
</evidence>
<keyword evidence="6" id="KW-0333">Golgi apparatus</keyword>
<feature type="region of interest" description="Disordered" evidence="9">
    <location>
        <begin position="127"/>
        <end position="152"/>
    </location>
</feature>
<comment type="subcellular location">
    <subcellularLocation>
        <location evidence="1">Golgi apparatus membrane</location>
        <topology evidence="1">Peripheral membrane protein</topology>
    </subcellularLocation>
</comment>
<dbReference type="Proteomes" id="UP001153365">
    <property type="component" value="Unassembled WGS sequence"/>
</dbReference>
<evidence type="ECO:0000313" key="11">
    <source>
        <dbReference type="Proteomes" id="UP001153365"/>
    </source>
</evidence>
<evidence type="ECO:0000256" key="9">
    <source>
        <dbReference type="SAM" id="MobiDB-lite"/>
    </source>
</evidence>
<reference evidence="10" key="1">
    <citation type="submission" date="2022-06" db="EMBL/GenBank/DDBJ databases">
        <authorList>
            <consortium name="SYNGENTA / RWTH Aachen University"/>
        </authorList>
    </citation>
    <scope>NUCLEOTIDE SEQUENCE</scope>
</reference>
<evidence type="ECO:0000256" key="7">
    <source>
        <dbReference type="ARBA" id="ARBA00023136"/>
    </source>
</evidence>
<evidence type="ECO:0000256" key="6">
    <source>
        <dbReference type="ARBA" id="ARBA00023034"/>
    </source>
</evidence>
<dbReference type="GO" id="GO:0007030">
    <property type="term" value="P:Golgi organization"/>
    <property type="evidence" value="ECO:0007669"/>
    <property type="project" value="TreeGrafter"/>
</dbReference>
<proteinExistence type="inferred from homology"/>
<dbReference type="GO" id="GO:0006886">
    <property type="term" value="P:intracellular protein transport"/>
    <property type="evidence" value="ECO:0007669"/>
    <property type="project" value="InterPro"/>
</dbReference>
<keyword evidence="7" id="KW-0472">Membrane</keyword>
<evidence type="ECO:0000256" key="1">
    <source>
        <dbReference type="ARBA" id="ARBA00004395"/>
    </source>
</evidence>
<protein>
    <recommendedName>
        <fullName evidence="3">Conserved oligomeric Golgi complex subunit 7</fullName>
    </recommendedName>
    <alternativeName>
        <fullName evidence="8">Component of oligomeric Golgi complex 7</fullName>
    </alternativeName>
</protein>
<dbReference type="EMBL" id="CALTRL010000364">
    <property type="protein sequence ID" value="CAH7667691.1"/>
    <property type="molecule type" value="Genomic_DNA"/>
</dbReference>
<evidence type="ECO:0000313" key="10">
    <source>
        <dbReference type="EMBL" id="CAH7667691.1"/>
    </source>
</evidence>
<keyword evidence="11" id="KW-1185">Reference proteome</keyword>
<dbReference type="PANTHER" id="PTHR21443:SF0">
    <property type="entry name" value="CONSERVED OLIGOMERIC GOLGI COMPLEX SUBUNIT 7"/>
    <property type="match status" value="1"/>
</dbReference>
<dbReference type="AlphaFoldDB" id="A0AAV0AIA7"/>
<keyword evidence="4" id="KW-0813">Transport</keyword>
<organism evidence="10 11">
    <name type="scientific">Phakopsora pachyrhizi</name>
    <name type="common">Asian soybean rust disease fungus</name>
    <dbReference type="NCBI Taxonomy" id="170000"/>
    <lineage>
        <taxon>Eukaryota</taxon>
        <taxon>Fungi</taxon>
        <taxon>Dikarya</taxon>
        <taxon>Basidiomycota</taxon>
        <taxon>Pucciniomycotina</taxon>
        <taxon>Pucciniomycetes</taxon>
        <taxon>Pucciniales</taxon>
        <taxon>Phakopsoraceae</taxon>
        <taxon>Phakopsora</taxon>
    </lineage>
</organism>
<evidence type="ECO:0000256" key="2">
    <source>
        <dbReference type="ARBA" id="ARBA00005831"/>
    </source>
</evidence>
<evidence type="ECO:0000256" key="4">
    <source>
        <dbReference type="ARBA" id="ARBA00022448"/>
    </source>
</evidence>
<comment type="caution">
    <text evidence="10">The sequence shown here is derived from an EMBL/GenBank/DDBJ whole genome shotgun (WGS) entry which is preliminary data.</text>
</comment>
<sequence>MRSNNGSQDLGTRGNPQSSENQDSPNLSALDKYDTVFDWLDETLLNGSTAEDGFSKSGQDQPGLSFLEKKLLKLLSVLEVAITDTSFSVDKSIDDIERNVPRLTLDLQLMRENALLLRYSLERIGSSSQMPSSKSISNNEDSQTSISQTEAGAQTDELLSRLKTLDLIKTRMESARTVLREAEAWSNLESEATGYLTDIVPSHLKAAERLAEAAKSMVVFQHTPEYESRRSLMRSLQNELEASLSTSLVKALGEKDVKRCKEYFEIFRMIEREGEFKNYYFGSRRSSISTLWSQATLSPPNVHSDKTVISGGQTFLKFLASCFYPDLRKLLQTELDFLPFIFNNPADTLTTFLTKTIDQLQPSISNRLVELVDSSYVLDYWPSLIACWNVTERFALEVQNLIYQLDLRLNEAGPLSSSVSPSSPSVDNFQSSSKVARRTSLKRPIARATGSQSGIDLLRAEESLAQSTPQVPEQIGTWETSLFEPFIDLQCNYHEHEHNFLEASMLRASKSAEASTLGRTDQNVTMTANTVMPEVMKSLLKLANESIDRCEAFTHGYGILSCFEAIDLMFSKYLESRAQLLFSEREDREGEKYNSSFQRSHNAQGKGAHSYISDATEPGALELEGLDYSPEDWEIFQQGLKLLSACKVITDRLLAYEKETRSRALELVMNLRGNSNRTVALDENLELTRIRLSKGARVLLKESNLNNSELWRFFDIILPENRRGSSSLVSTVGAENLSSKTANKAHSSAQTHVFFPKTKSAYSKLIRESQNVVQSIVLSPLLNRVNDYPRLQTWNLSEKESQKINSMSTVDLKILNQFSKSPTELILKVGEGLFNLPRLFEIYTAVEEDALSFSIENLPFIDEQFFLDNVKSFQADNENQSAGQEGSMEHQQNVKLSSEVVISTWLSSLTSTVINQFTESTIPTLISRHRMSSHMRMQLIVDIDYLSNVVKALDVDTEALEQLKERLENLT</sequence>
<dbReference type="GO" id="GO:0017119">
    <property type="term" value="C:Golgi transport complex"/>
    <property type="evidence" value="ECO:0007669"/>
    <property type="project" value="InterPro"/>
</dbReference>
<dbReference type="Pfam" id="PF10191">
    <property type="entry name" value="COG7"/>
    <property type="match status" value="2"/>
</dbReference>
<dbReference type="GO" id="GO:0006890">
    <property type="term" value="P:retrograde vesicle-mediated transport, Golgi to endoplasmic reticulum"/>
    <property type="evidence" value="ECO:0007669"/>
    <property type="project" value="TreeGrafter"/>
</dbReference>
<dbReference type="InterPro" id="IPR019335">
    <property type="entry name" value="COG7"/>
</dbReference>
<evidence type="ECO:0000256" key="5">
    <source>
        <dbReference type="ARBA" id="ARBA00022927"/>
    </source>
</evidence>
<feature type="compositionally biased region" description="Low complexity" evidence="9">
    <location>
        <begin position="127"/>
        <end position="137"/>
    </location>
</feature>
<name>A0AAV0AIA7_PHAPC</name>
<dbReference type="PANTHER" id="PTHR21443">
    <property type="entry name" value="CONSERVED OLIGOMERIC GOLGI COMPLEX COMPONENT 7"/>
    <property type="match status" value="1"/>
</dbReference>
<feature type="compositionally biased region" description="Polar residues" evidence="9">
    <location>
        <begin position="1"/>
        <end position="27"/>
    </location>
</feature>
<gene>
    <name evidence="10" type="ORF">PPACK8108_LOCUS2114</name>
</gene>
<feature type="region of interest" description="Disordered" evidence="9">
    <location>
        <begin position="1"/>
        <end position="28"/>
    </location>
</feature>
<accession>A0AAV0AIA7</accession>
<keyword evidence="5" id="KW-0653">Protein transport</keyword>